<feature type="compositionally biased region" description="Polar residues" evidence="2">
    <location>
        <begin position="187"/>
        <end position="197"/>
    </location>
</feature>
<dbReference type="GO" id="GO:0003676">
    <property type="term" value="F:nucleic acid binding"/>
    <property type="evidence" value="ECO:0007669"/>
    <property type="project" value="InterPro"/>
</dbReference>
<keyword evidence="1" id="KW-0479">Metal-binding</keyword>
<keyword evidence="1" id="KW-0862">Zinc</keyword>
<feature type="region of interest" description="Disordered" evidence="2">
    <location>
        <begin position="124"/>
        <end position="222"/>
    </location>
</feature>
<reference evidence="4" key="2">
    <citation type="submission" date="2025-09" db="UniProtKB">
        <authorList>
            <consortium name="Ensembl"/>
        </authorList>
    </citation>
    <scope>IDENTIFICATION</scope>
</reference>
<keyword evidence="5" id="KW-1185">Reference proteome</keyword>
<feature type="compositionally biased region" description="Polar residues" evidence="2">
    <location>
        <begin position="133"/>
        <end position="179"/>
    </location>
</feature>
<proteinExistence type="predicted"/>
<organism evidence="4 5">
    <name type="scientific">Cyprinus carpio</name>
    <name type="common">Common carp</name>
    <dbReference type="NCBI Taxonomy" id="7962"/>
    <lineage>
        <taxon>Eukaryota</taxon>
        <taxon>Metazoa</taxon>
        <taxon>Chordata</taxon>
        <taxon>Craniata</taxon>
        <taxon>Vertebrata</taxon>
        <taxon>Euteleostomi</taxon>
        <taxon>Actinopterygii</taxon>
        <taxon>Neopterygii</taxon>
        <taxon>Teleostei</taxon>
        <taxon>Ostariophysi</taxon>
        <taxon>Cypriniformes</taxon>
        <taxon>Cyprinidae</taxon>
        <taxon>Cyprininae</taxon>
        <taxon>Cyprinus</taxon>
    </lineage>
</organism>
<keyword evidence="1" id="KW-0863">Zinc-finger</keyword>
<dbReference type="InterPro" id="IPR001878">
    <property type="entry name" value="Znf_CCHC"/>
</dbReference>
<feature type="domain" description="CCHC-type" evidence="3">
    <location>
        <begin position="109"/>
        <end position="125"/>
    </location>
</feature>
<accession>A0A8C1PNE0</accession>
<sequence length="222" mass="24843">MSIEDVLLAVSQKVGGLNINPSKKVVLSNVPPFIKDETLKVKLERYGKVTAPIRMIPLGLKNPDMKHIMSFRRFTYLIPNAQYDPLEVAIKISIEGKDYTIFISTEQMRCYGCGEHGHVRQTCPRSDNHAGEGSSNVQQRAEISDVSQSENACSQSKSKENTCLPQKNTEEQSVVTNGNETEERECSQWSNVSTDTLQSDHDSDNGSESEESFFDMEETDSQ</sequence>
<dbReference type="Ensembl" id="ENSCCRT00010122698.1">
    <property type="protein sequence ID" value="ENSCCRP00010110272.1"/>
    <property type="gene ID" value="ENSCCRG00010048608.1"/>
</dbReference>
<dbReference type="PROSITE" id="PS50158">
    <property type="entry name" value="ZF_CCHC"/>
    <property type="match status" value="1"/>
</dbReference>
<protein>
    <recommendedName>
        <fullName evidence="3">CCHC-type domain-containing protein</fullName>
    </recommendedName>
</protein>
<reference evidence="4" key="1">
    <citation type="submission" date="2025-08" db="UniProtKB">
        <authorList>
            <consortium name="Ensembl"/>
        </authorList>
    </citation>
    <scope>IDENTIFICATION</scope>
</reference>
<evidence type="ECO:0000256" key="2">
    <source>
        <dbReference type="SAM" id="MobiDB-lite"/>
    </source>
</evidence>
<dbReference type="GO" id="GO:0008270">
    <property type="term" value="F:zinc ion binding"/>
    <property type="evidence" value="ECO:0007669"/>
    <property type="project" value="UniProtKB-KW"/>
</dbReference>
<evidence type="ECO:0000313" key="5">
    <source>
        <dbReference type="Proteomes" id="UP000694427"/>
    </source>
</evidence>
<evidence type="ECO:0000259" key="3">
    <source>
        <dbReference type="PROSITE" id="PS50158"/>
    </source>
</evidence>
<evidence type="ECO:0000256" key="1">
    <source>
        <dbReference type="PROSITE-ProRule" id="PRU00047"/>
    </source>
</evidence>
<evidence type="ECO:0000313" key="4">
    <source>
        <dbReference type="Ensembl" id="ENSCCRP00010110272.1"/>
    </source>
</evidence>
<dbReference type="AlphaFoldDB" id="A0A8C1PNE0"/>
<dbReference type="Proteomes" id="UP000694427">
    <property type="component" value="Unplaced"/>
</dbReference>
<dbReference type="SUPFAM" id="SSF57756">
    <property type="entry name" value="Retrovirus zinc finger-like domains"/>
    <property type="match status" value="1"/>
</dbReference>
<dbReference type="InterPro" id="IPR036875">
    <property type="entry name" value="Znf_CCHC_sf"/>
</dbReference>
<name>A0A8C1PNE0_CYPCA</name>
<feature type="compositionally biased region" description="Acidic residues" evidence="2">
    <location>
        <begin position="205"/>
        <end position="222"/>
    </location>
</feature>